<accession>A0A061DAS5</accession>
<keyword evidence="1" id="KW-1133">Transmembrane helix</keyword>
<feature type="transmembrane region" description="Helical" evidence="1">
    <location>
        <begin position="57"/>
        <end position="78"/>
    </location>
</feature>
<proteinExistence type="predicted"/>
<dbReference type="PROSITE" id="PS50878">
    <property type="entry name" value="RT_POL"/>
    <property type="match status" value="1"/>
</dbReference>
<evidence type="ECO:0000256" key="1">
    <source>
        <dbReference type="SAM" id="Phobius"/>
    </source>
</evidence>
<sequence>MQAYDSIDHEYLARVIDTLYLPEWLSNFIKQTTKRWNIEIRWNKNTIMHKKVERGILQGYSLSPLLLMLWLAPLISYIECLNCPLHHRSQS</sequence>
<organism evidence="3 4">
    <name type="scientific">Babesia bigemina</name>
    <dbReference type="NCBI Taxonomy" id="5866"/>
    <lineage>
        <taxon>Eukaryota</taxon>
        <taxon>Sar</taxon>
        <taxon>Alveolata</taxon>
        <taxon>Apicomplexa</taxon>
        <taxon>Aconoidasida</taxon>
        <taxon>Piroplasmida</taxon>
        <taxon>Babesiidae</taxon>
        <taxon>Babesia</taxon>
    </lineage>
</organism>
<dbReference type="InterPro" id="IPR000477">
    <property type="entry name" value="RT_dom"/>
</dbReference>
<feature type="domain" description="Reverse transcriptase" evidence="2">
    <location>
        <begin position="1"/>
        <end position="91"/>
    </location>
</feature>
<keyword evidence="1" id="KW-0812">Transmembrane</keyword>
<keyword evidence="4" id="KW-1185">Reference proteome</keyword>
<evidence type="ECO:0000313" key="3">
    <source>
        <dbReference type="EMBL" id="CDR97658.1"/>
    </source>
</evidence>
<dbReference type="GeneID" id="24566199"/>
<name>A0A061DAS5_BABBI</name>
<gene>
    <name evidence="3" type="ORF">BBBOND_0401500</name>
</gene>
<dbReference type="RefSeq" id="XP_012769844.1">
    <property type="nucleotide sequence ID" value="XM_012914390.1"/>
</dbReference>
<keyword evidence="1" id="KW-0472">Membrane</keyword>
<dbReference type="KEGG" id="bbig:BBBOND_0401500"/>
<reference evidence="4" key="1">
    <citation type="journal article" date="2014" name="Nucleic Acids Res.">
        <title>The evolutionary dynamics of variant antigen genes in Babesia reveal a history of genomic innovation underlying host-parasite interaction.</title>
        <authorList>
            <person name="Jackson A.P."/>
            <person name="Otto T.D."/>
            <person name="Darby A."/>
            <person name="Ramaprasad A."/>
            <person name="Xia D."/>
            <person name="Echaide I.E."/>
            <person name="Farber M."/>
            <person name="Gahlot S."/>
            <person name="Gamble J."/>
            <person name="Gupta D."/>
            <person name="Gupta Y."/>
            <person name="Jackson L."/>
            <person name="Malandrin L."/>
            <person name="Malas T.B."/>
            <person name="Moussa E."/>
            <person name="Nair M."/>
            <person name="Reid A.J."/>
            <person name="Sanders M."/>
            <person name="Sharma J."/>
            <person name="Tracey A."/>
            <person name="Quail M.A."/>
            <person name="Weir W."/>
            <person name="Wastling J.M."/>
            <person name="Hall N."/>
            <person name="Willadsen P."/>
            <person name="Lingelbach K."/>
            <person name="Shiels B."/>
            <person name="Tait A."/>
            <person name="Berriman M."/>
            <person name="Allred D.R."/>
            <person name="Pain A."/>
        </authorList>
    </citation>
    <scope>NUCLEOTIDE SEQUENCE [LARGE SCALE GENOMIC DNA]</scope>
    <source>
        <strain evidence="4">Bond</strain>
    </source>
</reference>
<dbReference type="Proteomes" id="UP000033188">
    <property type="component" value="Chromosome 4"/>
</dbReference>
<evidence type="ECO:0000259" key="2">
    <source>
        <dbReference type="PROSITE" id="PS50878"/>
    </source>
</evidence>
<evidence type="ECO:0000313" key="4">
    <source>
        <dbReference type="Proteomes" id="UP000033188"/>
    </source>
</evidence>
<dbReference type="OrthoDB" id="2192661at2759"/>
<dbReference type="EMBL" id="LK391710">
    <property type="protein sequence ID" value="CDR97658.1"/>
    <property type="molecule type" value="Genomic_DNA"/>
</dbReference>
<dbReference type="AlphaFoldDB" id="A0A061DAS5"/>
<protein>
    <recommendedName>
        <fullName evidence="2">Reverse transcriptase domain-containing protein</fullName>
    </recommendedName>
</protein>
<dbReference type="VEuPathDB" id="PiroplasmaDB:BBBOND_0401500"/>